<dbReference type="STRING" id="64971.SAMN05421831_102254"/>
<dbReference type="EMBL" id="FNYH01000002">
    <property type="protein sequence ID" value="SEI47832.1"/>
    <property type="molecule type" value="Genomic_DNA"/>
</dbReference>
<proteinExistence type="predicted"/>
<evidence type="ECO:0000313" key="2">
    <source>
        <dbReference type="Proteomes" id="UP000242999"/>
    </source>
</evidence>
<dbReference type="RefSeq" id="WP_093308590.1">
    <property type="nucleotide sequence ID" value="NZ_FNYH01000002.1"/>
</dbReference>
<dbReference type="OrthoDB" id="6170893at2"/>
<sequence>MQALNQQQIQAAVTQVSAELLDVWMKKAQGDKQQLARILLDTARIRGWTQAQDIDTVWLDDHKQAPLWAAKSALFLLLQMPKVCLQPENDSQVWGYAYLIKQIYTDFAEVPEKAQAWPNLQFCMQSIQAHQRII</sequence>
<name>A0A1H6R9H6_9GAMM</name>
<protein>
    <submittedName>
        <fullName evidence="1">Uncharacterized protein</fullName>
    </submittedName>
</protein>
<organism evidence="1 2">
    <name type="scientific">Allopseudospirillum japonicum</name>
    <dbReference type="NCBI Taxonomy" id="64971"/>
    <lineage>
        <taxon>Bacteria</taxon>
        <taxon>Pseudomonadati</taxon>
        <taxon>Pseudomonadota</taxon>
        <taxon>Gammaproteobacteria</taxon>
        <taxon>Oceanospirillales</taxon>
        <taxon>Oceanospirillaceae</taxon>
        <taxon>Allopseudospirillum</taxon>
    </lineage>
</organism>
<gene>
    <name evidence="1" type="ORF">SAMN05421831_102254</name>
</gene>
<dbReference type="AlphaFoldDB" id="A0A1H6R9H6"/>
<dbReference type="Proteomes" id="UP000242999">
    <property type="component" value="Unassembled WGS sequence"/>
</dbReference>
<keyword evidence="2" id="KW-1185">Reference proteome</keyword>
<evidence type="ECO:0000313" key="1">
    <source>
        <dbReference type="EMBL" id="SEI47832.1"/>
    </source>
</evidence>
<accession>A0A1H6R9H6</accession>
<reference evidence="2" key="1">
    <citation type="submission" date="2016-10" db="EMBL/GenBank/DDBJ databases">
        <authorList>
            <person name="Varghese N."/>
            <person name="Submissions S."/>
        </authorList>
    </citation>
    <scope>NUCLEOTIDE SEQUENCE [LARGE SCALE GENOMIC DNA]</scope>
    <source>
        <strain evidence="2">DSM 7165</strain>
    </source>
</reference>